<dbReference type="Pfam" id="PF01762">
    <property type="entry name" value="Galactosyl_T"/>
    <property type="match status" value="1"/>
</dbReference>
<comment type="similarity">
    <text evidence="2 12">Belongs to the glycosyltransferase 31 family.</text>
</comment>
<evidence type="ECO:0000256" key="1">
    <source>
        <dbReference type="ARBA" id="ARBA00004323"/>
    </source>
</evidence>
<protein>
    <recommendedName>
        <fullName evidence="12">Hexosyltransferase</fullName>
        <ecNumber evidence="12">2.4.1.-</ecNumber>
    </recommendedName>
</protein>
<keyword evidence="14" id="KW-1185">Reference proteome</keyword>
<keyword evidence="5" id="KW-0812">Transmembrane</keyword>
<reference evidence="13 14" key="1">
    <citation type="submission" date="2020-10" db="EMBL/GenBank/DDBJ databases">
        <title>Pygocentrus nattereri (red-bellied piranha) genome, fPygNat1, primary haplotype.</title>
        <authorList>
            <person name="Myers G."/>
            <person name="Meyer A."/>
            <person name="Karagic N."/>
            <person name="Pippel M."/>
            <person name="Winkler S."/>
            <person name="Tracey A."/>
            <person name="Wood J."/>
            <person name="Formenti G."/>
            <person name="Howe K."/>
            <person name="Fedrigo O."/>
            <person name="Jarvis E.D."/>
        </authorList>
    </citation>
    <scope>NUCLEOTIDE SEQUENCE [LARGE SCALE GENOMIC DNA]</scope>
</reference>
<keyword evidence="10" id="KW-0325">Glycoprotein</keyword>
<dbReference type="GO" id="GO:0000139">
    <property type="term" value="C:Golgi membrane"/>
    <property type="evidence" value="ECO:0007669"/>
    <property type="project" value="UniProtKB-SubCell"/>
</dbReference>
<dbReference type="Gene3D" id="3.90.550.50">
    <property type="match status" value="1"/>
</dbReference>
<dbReference type="GO" id="GO:0008499">
    <property type="term" value="F:N-acetyl-beta-D-glucosaminide beta-(1,3)-galactosyltransferase activity"/>
    <property type="evidence" value="ECO:0007669"/>
    <property type="project" value="UniProtKB-ARBA"/>
</dbReference>
<keyword evidence="3 12" id="KW-0328">Glycosyltransferase</keyword>
<keyword evidence="4" id="KW-0808">Transferase</keyword>
<dbReference type="EC" id="2.4.1.-" evidence="12"/>
<evidence type="ECO:0000256" key="6">
    <source>
        <dbReference type="ARBA" id="ARBA00022968"/>
    </source>
</evidence>
<evidence type="ECO:0000256" key="3">
    <source>
        <dbReference type="ARBA" id="ARBA00022676"/>
    </source>
</evidence>
<keyword evidence="8 12" id="KW-0333">Golgi apparatus</keyword>
<dbReference type="PANTHER" id="PTHR11214:SF23">
    <property type="entry name" value="N-ACETYLLACTOSAMINIDE BETA-1,3-N-ACETYLGLUCOSAMINYLTRANSFERASE 3"/>
    <property type="match status" value="1"/>
</dbReference>
<evidence type="ECO:0000256" key="2">
    <source>
        <dbReference type="ARBA" id="ARBA00008661"/>
    </source>
</evidence>
<reference evidence="13" key="3">
    <citation type="submission" date="2025-09" db="UniProtKB">
        <authorList>
            <consortium name="Ensembl"/>
        </authorList>
    </citation>
    <scope>IDENTIFICATION</scope>
</reference>
<dbReference type="FunFam" id="3.90.550.50:FF:000009">
    <property type="entry name" value="Hexosyltransferase"/>
    <property type="match status" value="1"/>
</dbReference>
<evidence type="ECO:0000313" key="14">
    <source>
        <dbReference type="Proteomes" id="UP001501920"/>
    </source>
</evidence>
<evidence type="ECO:0000256" key="4">
    <source>
        <dbReference type="ARBA" id="ARBA00022679"/>
    </source>
</evidence>
<evidence type="ECO:0000313" key="13">
    <source>
        <dbReference type="Ensembl" id="ENSPNAP00000035459.2"/>
    </source>
</evidence>
<dbReference type="Proteomes" id="UP001501920">
    <property type="component" value="Chromosome 28"/>
</dbReference>
<accession>A0A3B4EJJ1</accession>
<keyword evidence="6" id="KW-0735">Signal-anchor</keyword>
<gene>
    <name evidence="13" type="primary">B3GNT3</name>
</gene>
<dbReference type="OMA" id="CRQNISA"/>
<dbReference type="PANTHER" id="PTHR11214">
    <property type="entry name" value="BETA-1,3-N-ACETYLGLUCOSAMINYLTRANSFERASE"/>
    <property type="match status" value="1"/>
</dbReference>
<evidence type="ECO:0000256" key="9">
    <source>
        <dbReference type="ARBA" id="ARBA00023136"/>
    </source>
</evidence>
<evidence type="ECO:0000256" key="8">
    <source>
        <dbReference type="ARBA" id="ARBA00023034"/>
    </source>
</evidence>
<dbReference type="GO" id="GO:0030311">
    <property type="term" value="P:poly-N-acetyllactosamine biosynthetic process"/>
    <property type="evidence" value="ECO:0007669"/>
    <property type="project" value="TreeGrafter"/>
</dbReference>
<comment type="subcellular location">
    <subcellularLocation>
        <location evidence="1 12">Golgi apparatus membrane</location>
        <topology evidence="1 12">Single-pass type II membrane protein</topology>
    </subcellularLocation>
</comment>
<dbReference type="AlphaFoldDB" id="A0A3B4EJJ1"/>
<dbReference type="InterPro" id="IPR002659">
    <property type="entry name" value="Glyco_trans_31"/>
</dbReference>
<evidence type="ECO:0000256" key="5">
    <source>
        <dbReference type="ARBA" id="ARBA00022692"/>
    </source>
</evidence>
<dbReference type="STRING" id="42514.ENSPNAP00000035459"/>
<keyword evidence="7" id="KW-1133">Transmembrane helix</keyword>
<evidence type="ECO:0000256" key="11">
    <source>
        <dbReference type="ARBA" id="ARBA00043952"/>
    </source>
</evidence>
<keyword evidence="9" id="KW-0472">Membrane</keyword>
<sequence length="372" mass="43117">MLWLCKKMTKDKSYWNLTYLQDMNQDELALSEYEGNLESEAGTPQVFPSLPPKCEQNSSASNIRGFSFLPKHIQDFLYYRHCRHFPMLLNVPDKCGGPEKSSDVFLLLVIKSSPPNYDRREVLRKTWAAERLQNGVWIRTVFIAGTAGQSFEKQRLNKLLEAENLEHKDILQWDFHDSFFNLTLKQILFLEWMEKFCPNAHFLLNGDDDIFANTDNMVVYLRGLGDDGANKHLFTGYIIQNVGPIRNSASKYYVPVQVQESNRYPPYCGGGGFLLSRFTARTIYNMSHSINILPIDDVYMGMCLEKAGLKPSSHMGIRTAGLHIPSKVLDPYDPCYYREMILVHRFLPHQIYIMWYEVHQQDLKCGKTLTER</sequence>
<evidence type="ECO:0000256" key="10">
    <source>
        <dbReference type="ARBA" id="ARBA00023180"/>
    </source>
</evidence>
<dbReference type="GO" id="GO:0016266">
    <property type="term" value="P:protein O-linked glycosylation via N-acetyl-galactosamine"/>
    <property type="evidence" value="ECO:0007669"/>
    <property type="project" value="UniProtKB-ARBA"/>
</dbReference>
<proteinExistence type="inferred from homology"/>
<comment type="pathway">
    <text evidence="11">Protein modification.</text>
</comment>
<evidence type="ECO:0000256" key="12">
    <source>
        <dbReference type="RuleBase" id="RU363063"/>
    </source>
</evidence>
<name>A0A3B4EJJ1_PYGNA</name>
<evidence type="ECO:0000256" key="7">
    <source>
        <dbReference type="ARBA" id="ARBA00022989"/>
    </source>
</evidence>
<reference evidence="13" key="2">
    <citation type="submission" date="2025-08" db="UniProtKB">
        <authorList>
            <consortium name="Ensembl"/>
        </authorList>
    </citation>
    <scope>IDENTIFICATION</scope>
</reference>
<dbReference type="GeneTree" id="ENSGT00940000159134"/>
<organism evidence="13 14">
    <name type="scientific">Pygocentrus nattereri</name>
    <name type="common">Red-bellied piranha</name>
    <dbReference type="NCBI Taxonomy" id="42514"/>
    <lineage>
        <taxon>Eukaryota</taxon>
        <taxon>Metazoa</taxon>
        <taxon>Chordata</taxon>
        <taxon>Craniata</taxon>
        <taxon>Vertebrata</taxon>
        <taxon>Euteleostomi</taxon>
        <taxon>Actinopterygii</taxon>
        <taxon>Neopterygii</taxon>
        <taxon>Teleostei</taxon>
        <taxon>Ostariophysi</taxon>
        <taxon>Characiformes</taxon>
        <taxon>Characoidei</taxon>
        <taxon>Pygocentrus</taxon>
    </lineage>
</organism>
<dbReference type="Ensembl" id="ENSPNAT00000028499.2">
    <property type="protein sequence ID" value="ENSPNAP00000035459.2"/>
    <property type="gene ID" value="ENSPNAG00000006906.2"/>
</dbReference>